<feature type="compositionally biased region" description="Acidic residues" evidence="1">
    <location>
        <begin position="819"/>
        <end position="833"/>
    </location>
</feature>
<sequence>MFNEDGVNPLTETIERCFIRPVPPECLNEGVVFKEGSVVDAYFNNGWWTGVIVVERPDGSFLVYFDDPPDIMRFIRSQLRPRADWIGSKWVKSKNKVLSQHMFRAGQSSPPRDICAEYSLNDYVEVVVTHGWQNGRVIEILLENKYKVYFAATKEDAIFNYTEIRLSMEWLGGERIENNAAAPIRPAQESPSNTLVLESDEDDTVNDDATKIKSSRESHSNTSFLEATETETQNYEPVDGVELPLPQKSDDMMDDVAIPIIDPQEIPQGETMSDSDDKIALPKRISETGTKGVVLERINKRSNLKLVGKKGLWFSFGEQPMRFSLRDFHLATGLPCVVDKDEDEAETSATTKKKKDPWMNKNQTLNTLLKLLVEKSTFFGITDDEIQFPLCLHWTETKPLTIEEVDVKCILGDPELYSDLVEDVDCEFGRVVDLVKRGYRLKRQDWLNGSVDIAVAEAEVDENNSVPGIDATDQEKIEFLTKKVVSLEERIKYLEGLLNIRGETVKVNYFLYFSHIIFQVNGQNADYELDETELLQDYIDAKRKEIAKRNKNGVRPPREVDHHEEDDTEVEVNEEQLQEEEEQQEEDDTAVDVDDGDKECENPETNEGQTEEEDQQQQEDDTEEQPQEEEEQQEEDDTAVDVDVNDKESENPETNETQEEEEQQQEDDTEVNTDVVVGAKEINEDASEKPVKGTKKRGRGTKVNISLCIMVYKMLFSILYVTFFIVSSKLKDGEANQDASEKPVKGTKKRGRGTKDGEVNEDASEKPVKGTKKSKRGTKDGEVNEDASKKNVKGTKKRGRVTKGKKKGVTPPREVQQQVEDDAETNEDGEGNEDASKKHVS</sequence>
<dbReference type="OrthoDB" id="1113563at2759"/>
<gene>
    <name evidence="4" type="ORF">Bca52824_037581</name>
</gene>
<feature type="transmembrane region" description="Helical" evidence="2">
    <location>
        <begin position="703"/>
        <end position="726"/>
    </location>
</feature>
<reference evidence="4 5" key="1">
    <citation type="submission" date="2020-02" db="EMBL/GenBank/DDBJ databases">
        <authorList>
            <person name="Ma Q."/>
            <person name="Huang Y."/>
            <person name="Song X."/>
            <person name="Pei D."/>
        </authorList>
    </citation>
    <scope>NUCLEOTIDE SEQUENCE [LARGE SCALE GENOMIC DNA]</scope>
    <source>
        <strain evidence="4">Sxm20200214</strain>
        <tissue evidence="4">Leaf</tissue>
    </source>
</reference>
<feature type="compositionally biased region" description="Polar residues" evidence="1">
    <location>
        <begin position="220"/>
        <end position="233"/>
    </location>
</feature>
<dbReference type="AlphaFoldDB" id="A0A8X7UU37"/>
<proteinExistence type="predicted"/>
<feature type="compositionally biased region" description="Basic and acidic residues" evidence="1">
    <location>
        <begin position="556"/>
        <end position="565"/>
    </location>
</feature>
<feature type="domain" description="Agenet" evidence="3">
    <location>
        <begin position="116"/>
        <end position="172"/>
    </location>
</feature>
<dbReference type="InterPro" id="IPR015410">
    <property type="entry name" value="DUF1985"/>
</dbReference>
<keyword evidence="2" id="KW-0812">Transmembrane</keyword>
<comment type="caution">
    <text evidence="4">The sequence shown here is derived from an EMBL/GenBank/DDBJ whole genome shotgun (WGS) entry which is preliminary data.</text>
</comment>
<keyword evidence="2" id="KW-1133">Transmembrane helix</keyword>
<feature type="compositionally biased region" description="Basic and acidic residues" evidence="1">
    <location>
        <begin position="731"/>
        <end position="744"/>
    </location>
</feature>
<feature type="compositionally biased region" description="Acidic residues" evidence="1">
    <location>
        <begin position="651"/>
        <end position="671"/>
    </location>
</feature>
<feature type="region of interest" description="Disordered" evidence="1">
    <location>
        <begin position="181"/>
        <end position="233"/>
    </location>
</feature>
<keyword evidence="2" id="KW-0472">Membrane</keyword>
<dbReference type="PANTHER" id="PTHR31917">
    <property type="entry name" value="AGENET DOMAIN-CONTAINING PROTEIN-RELATED"/>
    <property type="match status" value="1"/>
</dbReference>
<dbReference type="SMART" id="SM00743">
    <property type="entry name" value="Agenet"/>
    <property type="match status" value="2"/>
</dbReference>
<evidence type="ECO:0000313" key="5">
    <source>
        <dbReference type="Proteomes" id="UP000886595"/>
    </source>
</evidence>
<dbReference type="InterPro" id="IPR014002">
    <property type="entry name" value="Agenet_dom_plant"/>
</dbReference>
<feature type="compositionally biased region" description="Basic and acidic residues" evidence="1">
    <location>
        <begin position="753"/>
        <end position="768"/>
    </location>
</feature>
<feature type="compositionally biased region" description="Basic and acidic residues" evidence="1">
    <location>
        <begin position="777"/>
        <end position="789"/>
    </location>
</feature>
<feature type="compositionally biased region" description="Acidic residues" evidence="1">
    <location>
        <begin position="566"/>
        <end position="640"/>
    </location>
</feature>
<keyword evidence="5" id="KW-1185">Reference proteome</keyword>
<organism evidence="4 5">
    <name type="scientific">Brassica carinata</name>
    <name type="common">Ethiopian mustard</name>
    <name type="synonym">Abyssinian cabbage</name>
    <dbReference type="NCBI Taxonomy" id="52824"/>
    <lineage>
        <taxon>Eukaryota</taxon>
        <taxon>Viridiplantae</taxon>
        <taxon>Streptophyta</taxon>
        <taxon>Embryophyta</taxon>
        <taxon>Tracheophyta</taxon>
        <taxon>Spermatophyta</taxon>
        <taxon>Magnoliopsida</taxon>
        <taxon>eudicotyledons</taxon>
        <taxon>Gunneridae</taxon>
        <taxon>Pentapetalae</taxon>
        <taxon>rosids</taxon>
        <taxon>malvids</taxon>
        <taxon>Brassicales</taxon>
        <taxon>Brassicaceae</taxon>
        <taxon>Brassiceae</taxon>
        <taxon>Brassica</taxon>
    </lineage>
</organism>
<evidence type="ECO:0000256" key="1">
    <source>
        <dbReference type="SAM" id="MobiDB-lite"/>
    </source>
</evidence>
<feature type="domain" description="Agenet" evidence="3">
    <location>
        <begin position="31"/>
        <end position="87"/>
    </location>
</feature>
<dbReference type="PANTHER" id="PTHR31917:SF149">
    <property type="entry name" value="AGENET DOMAIN-CONTAINING PROTEIN"/>
    <property type="match status" value="1"/>
</dbReference>
<feature type="compositionally biased region" description="Basic and acidic residues" evidence="1">
    <location>
        <begin position="208"/>
        <end position="219"/>
    </location>
</feature>
<accession>A0A8X7UU37</accession>
<feature type="region of interest" description="Disordered" evidence="1">
    <location>
        <begin position="731"/>
        <end position="841"/>
    </location>
</feature>
<evidence type="ECO:0000313" key="4">
    <source>
        <dbReference type="EMBL" id="KAG2290912.1"/>
    </source>
</evidence>
<dbReference type="Proteomes" id="UP000886595">
    <property type="component" value="Unassembled WGS sequence"/>
</dbReference>
<evidence type="ECO:0000259" key="3">
    <source>
        <dbReference type="SMART" id="SM00743"/>
    </source>
</evidence>
<evidence type="ECO:0000256" key="2">
    <source>
        <dbReference type="SAM" id="Phobius"/>
    </source>
</evidence>
<dbReference type="Pfam" id="PF09331">
    <property type="entry name" value="DUF1985"/>
    <property type="match status" value="1"/>
</dbReference>
<dbReference type="EMBL" id="JAAMPC010000009">
    <property type="protein sequence ID" value="KAG2290912.1"/>
    <property type="molecule type" value="Genomic_DNA"/>
</dbReference>
<feature type="compositionally biased region" description="Basic and acidic residues" evidence="1">
    <location>
        <begin position="681"/>
        <end position="691"/>
    </location>
</feature>
<feature type="region of interest" description="Disordered" evidence="1">
    <location>
        <begin position="550"/>
        <end position="700"/>
    </location>
</feature>
<name>A0A8X7UU37_BRACI</name>
<feature type="compositionally biased region" description="Basic residues" evidence="1">
    <location>
        <begin position="790"/>
        <end position="808"/>
    </location>
</feature>
<protein>
    <recommendedName>
        <fullName evidence="3">Agenet domain-containing protein</fullName>
    </recommendedName>
</protein>
<dbReference type="CDD" id="cd20406">
    <property type="entry name" value="Tudor_Agenet_AtDUF_rpt2_4"/>
    <property type="match status" value="1"/>
</dbReference>